<proteinExistence type="inferred from homology"/>
<dbReference type="PRINTS" id="PR00171">
    <property type="entry name" value="SUGRTRNSPORT"/>
</dbReference>
<protein>
    <submittedName>
        <fullName evidence="10">D-xylose-proton symporter</fullName>
    </submittedName>
</protein>
<dbReference type="PROSITE" id="PS00217">
    <property type="entry name" value="SUGAR_TRANSPORT_2"/>
    <property type="match status" value="1"/>
</dbReference>
<dbReference type="NCBIfam" id="TIGR00879">
    <property type="entry name" value="SP"/>
    <property type="match status" value="1"/>
</dbReference>
<evidence type="ECO:0000256" key="4">
    <source>
        <dbReference type="ARBA" id="ARBA00022692"/>
    </source>
</evidence>
<feature type="transmembrane region" description="Helical" evidence="8">
    <location>
        <begin position="180"/>
        <end position="200"/>
    </location>
</feature>
<feature type="transmembrane region" description="Helical" evidence="8">
    <location>
        <begin position="55"/>
        <end position="76"/>
    </location>
</feature>
<evidence type="ECO:0000256" key="7">
    <source>
        <dbReference type="RuleBase" id="RU003346"/>
    </source>
</evidence>
<dbReference type="Proteomes" id="UP000324233">
    <property type="component" value="Chromosome"/>
</dbReference>
<evidence type="ECO:0000256" key="5">
    <source>
        <dbReference type="ARBA" id="ARBA00022989"/>
    </source>
</evidence>
<evidence type="ECO:0000256" key="2">
    <source>
        <dbReference type="ARBA" id="ARBA00010992"/>
    </source>
</evidence>
<dbReference type="GO" id="GO:0016020">
    <property type="term" value="C:membrane"/>
    <property type="evidence" value="ECO:0007669"/>
    <property type="project" value="UniProtKB-SubCell"/>
</dbReference>
<dbReference type="RefSeq" id="WP_148594721.1">
    <property type="nucleotide sequence ID" value="NZ_CP042997.1"/>
</dbReference>
<evidence type="ECO:0000313" key="10">
    <source>
        <dbReference type="EMBL" id="QEH34853.1"/>
    </source>
</evidence>
<dbReference type="PANTHER" id="PTHR48020">
    <property type="entry name" value="PROTON MYO-INOSITOL COTRANSPORTER"/>
    <property type="match status" value="1"/>
</dbReference>
<dbReference type="InterPro" id="IPR036259">
    <property type="entry name" value="MFS_trans_sf"/>
</dbReference>
<name>A0A5B9W2M2_9BACT</name>
<dbReference type="PANTHER" id="PTHR48020:SF12">
    <property type="entry name" value="PROTON MYO-INOSITOL COTRANSPORTER"/>
    <property type="match status" value="1"/>
</dbReference>
<feature type="transmembrane region" description="Helical" evidence="8">
    <location>
        <begin position="297"/>
        <end position="317"/>
    </location>
</feature>
<reference evidence="10 11" key="1">
    <citation type="submission" date="2019-08" db="EMBL/GenBank/DDBJ databases">
        <title>Deep-cultivation of Planctomycetes and their phenomic and genomic characterization uncovers novel biology.</title>
        <authorList>
            <person name="Wiegand S."/>
            <person name="Jogler M."/>
            <person name="Boedeker C."/>
            <person name="Pinto D."/>
            <person name="Vollmers J."/>
            <person name="Rivas-Marin E."/>
            <person name="Kohn T."/>
            <person name="Peeters S.H."/>
            <person name="Heuer A."/>
            <person name="Rast P."/>
            <person name="Oberbeckmann S."/>
            <person name="Bunk B."/>
            <person name="Jeske O."/>
            <person name="Meyerdierks A."/>
            <person name="Storesund J.E."/>
            <person name="Kallscheuer N."/>
            <person name="Luecker S."/>
            <person name="Lage O.M."/>
            <person name="Pohl T."/>
            <person name="Merkel B.J."/>
            <person name="Hornburger P."/>
            <person name="Mueller R.-W."/>
            <person name="Bruemmer F."/>
            <person name="Labrenz M."/>
            <person name="Spormann A.M."/>
            <person name="Op den Camp H."/>
            <person name="Overmann J."/>
            <person name="Amann R."/>
            <person name="Jetten M.S.M."/>
            <person name="Mascher T."/>
            <person name="Medema M.H."/>
            <person name="Devos D.P."/>
            <person name="Kaster A.-K."/>
            <person name="Ovreas L."/>
            <person name="Rohde M."/>
            <person name="Galperin M.Y."/>
            <person name="Jogler C."/>
        </authorList>
    </citation>
    <scope>NUCLEOTIDE SEQUENCE [LARGE SCALE GENOMIC DNA]</scope>
    <source>
        <strain evidence="10 11">OJF2</strain>
    </source>
</reference>
<evidence type="ECO:0000256" key="3">
    <source>
        <dbReference type="ARBA" id="ARBA00022448"/>
    </source>
</evidence>
<accession>A0A5B9W2M2</accession>
<feature type="transmembrane region" description="Helical" evidence="8">
    <location>
        <begin position="117"/>
        <end position="135"/>
    </location>
</feature>
<dbReference type="Pfam" id="PF00083">
    <property type="entry name" value="Sugar_tr"/>
    <property type="match status" value="1"/>
</dbReference>
<comment type="similarity">
    <text evidence="2 7">Belongs to the major facilitator superfamily. Sugar transporter (TC 2.A.1.1) family.</text>
</comment>
<keyword evidence="4 8" id="KW-0812">Transmembrane</keyword>
<dbReference type="PROSITE" id="PS50850">
    <property type="entry name" value="MFS"/>
    <property type="match status" value="1"/>
</dbReference>
<keyword evidence="3 7" id="KW-0813">Transport</keyword>
<dbReference type="GO" id="GO:0022857">
    <property type="term" value="F:transmembrane transporter activity"/>
    <property type="evidence" value="ECO:0007669"/>
    <property type="project" value="InterPro"/>
</dbReference>
<dbReference type="Gene3D" id="1.20.1250.20">
    <property type="entry name" value="MFS general substrate transporter like domains"/>
    <property type="match status" value="1"/>
</dbReference>
<feature type="transmembrane region" description="Helical" evidence="8">
    <location>
        <begin position="322"/>
        <end position="342"/>
    </location>
</feature>
<dbReference type="PROSITE" id="PS00216">
    <property type="entry name" value="SUGAR_TRANSPORT_1"/>
    <property type="match status" value="1"/>
</dbReference>
<dbReference type="SUPFAM" id="SSF103473">
    <property type="entry name" value="MFS general substrate transporter"/>
    <property type="match status" value="1"/>
</dbReference>
<evidence type="ECO:0000259" key="9">
    <source>
        <dbReference type="PROSITE" id="PS50850"/>
    </source>
</evidence>
<dbReference type="InterPro" id="IPR050814">
    <property type="entry name" value="Myo-inositol_Transporter"/>
</dbReference>
<keyword evidence="6 8" id="KW-0472">Membrane</keyword>
<dbReference type="KEGG" id="agv:OJF2_33980"/>
<dbReference type="AlphaFoldDB" id="A0A5B9W2M2"/>
<feature type="domain" description="Major facilitator superfamily (MFS) profile" evidence="9">
    <location>
        <begin position="22"/>
        <end position="444"/>
    </location>
</feature>
<dbReference type="InterPro" id="IPR005828">
    <property type="entry name" value="MFS_sugar_transport-like"/>
</dbReference>
<dbReference type="InterPro" id="IPR020846">
    <property type="entry name" value="MFS_dom"/>
</dbReference>
<keyword evidence="5 8" id="KW-1133">Transmembrane helix</keyword>
<gene>
    <name evidence="10" type="primary">xylE_1</name>
    <name evidence="10" type="ORF">OJF2_33980</name>
</gene>
<evidence type="ECO:0000256" key="6">
    <source>
        <dbReference type="ARBA" id="ARBA00023136"/>
    </source>
</evidence>
<dbReference type="OrthoDB" id="9793283at2"/>
<feature type="transmembrane region" description="Helical" evidence="8">
    <location>
        <begin position="354"/>
        <end position="379"/>
    </location>
</feature>
<keyword evidence="11" id="KW-1185">Reference proteome</keyword>
<feature type="transmembrane region" description="Helical" evidence="8">
    <location>
        <begin position="257"/>
        <end position="277"/>
    </location>
</feature>
<evidence type="ECO:0000313" key="11">
    <source>
        <dbReference type="Proteomes" id="UP000324233"/>
    </source>
</evidence>
<sequence>MNVAPAGEHVQDSKLSAVGIRSAAVAALGGLLFGFDTAVISGAEKSLQRLFELDSFWLGFTVATALIGTIVGSVAIERPADRMGRRKTLFLLAVLYFVSSLGSALAGSWWTFVVMRFVGGLAIGGASVVAPMYIAEISPSRLRGRLVAINQLNIVVGILLSFVSNYLISLAWPPDEAWRWMLGVVAIPSAAFFALLFGIVESPRWLVKAGRAEEARAVLARLGHADVPGELAAIEASLSGTVEQDALFQRRYAWPIFLAWAIAMFNQLSGINALMYYAPRIFEMAGAGESSALMQSIAVGGTNLVFTLVGMALIDFVGRRKLIIWGSVGYMASLGAVAWAFHHYGGNFDRTGGLIVLAGLLAFQASHAFSQGAVIWVFIAEIFPNAVRAKGQALGSFTHWFMAALVSWTFPAIARWSGAGAFGFFAAMMGLQLVFALTLMPETKGGTLEDIEARLA</sequence>
<dbReference type="EMBL" id="CP042997">
    <property type="protein sequence ID" value="QEH34853.1"/>
    <property type="molecule type" value="Genomic_DNA"/>
</dbReference>
<dbReference type="InterPro" id="IPR003663">
    <property type="entry name" value="Sugar/inositol_transpt"/>
</dbReference>
<feature type="transmembrane region" description="Helical" evidence="8">
    <location>
        <begin position="88"/>
        <end position="111"/>
    </location>
</feature>
<feature type="transmembrane region" description="Helical" evidence="8">
    <location>
        <begin position="23"/>
        <end position="43"/>
    </location>
</feature>
<evidence type="ECO:0000256" key="1">
    <source>
        <dbReference type="ARBA" id="ARBA00004141"/>
    </source>
</evidence>
<feature type="transmembrane region" description="Helical" evidence="8">
    <location>
        <begin position="416"/>
        <end position="439"/>
    </location>
</feature>
<dbReference type="InterPro" id="IPR005829">
    <property type="entry name" value="Sugar_transporter_CS"/>
</dbReference>
<comment type="subcellular location">
    <subcellularLocation>
        <location evidence="1">Membrane</location>
        <topology evidence="1">Multi-pass membrane protein</topology>
    </subcellularLocation>
</comment>
<feature type="transmembrane region" description="Helical" evidence="8">
    <location>
        <begin position="147"/>
        <end position="168"/>
    </location>
</feature>
<feature type="transmembrane region" description="Helical" evidence="8">
    <location>
        <begin position="391"/>
        <end position="410"/>
    </location>
</feature>
<evidence type="ECO:0000256" key="8">
    <source>
        <dbReference type="SAM" id="Phobius"/>
    </source>
</evidence>
<organism evidence="10 11">
    <name type="scientific">Aquisphaera giovannonii</name>
    <dbReference type="NCBI Taxonomy" id="406548"/>
    <lineage>
        <taxon>Bacteria</taxon>
        <taxon>Pseudomonadati</taxon>
        <taxon>Planctomycetota</taxon>
        <taxon>Planctomycetia</taxon>
        <taxon>Isosphaerales</taxon>
        <taxon>Isosphaeraceae</taxon>
        <taxon>Aquisphaera</taxon>
    </lineage>
</organism>